<feature type="transmembrane region" description="Helical" evidence="1">
    <location>
        <begin position="148"/>
        <end position="171"/>
    </location>
</feature>
<evidence type="ECO:0000313" key="4">
    <source>
        <dbReference type="Proteomes" id="UP000321034"/>
    </source>
</evidence>
<keyword evidence="3" id="KW-0645">Protease</keyword>
<evidence type="ECO:0000313" key="3">
    <source>
        <dbReference type="EMBL" id="TXK13368.1"/>
    </source>
</evidence>
<accession>A0A5C8I2R4</accession>
<name>A0A5C8I2R4_9MICO</name>
<dbReference type="Proteomes" id="UP000321034">
    <property type="component" value="Unassembled WGS sequence"/>
</dbReference>
<dbReference type="EMBL" id="VRSV01000001">
    <property type="protein sequence ID" value="TXK13368.1"/>
    <property type="molecule type" value="Genomic_DNA"/>
</dbReference>
<dbReference type="OrthoDB" id="2680086at2"/>
<sequence length="339" mass="35880">MAEDPHDVVAAPAVPPAQAWPSGAPGAYIPARAPMPDPRSPLPGLPFGSSYRTPRTRWWKGLLSILIVIVGILLFTTIGGLVAAIVDLVIGAQDAHDLASGLIVMTPVVLLATNLSIVAAAALSIIAHRFVSGVRMGFFHSLRPGFRWRWLWISTAIAAPFYLAFAGLNLLDPAYRIEMSSSALAFLAVIVLTTPLQAAAEEYMFRGVVQRAAGSWLRSPRWALIMGTVVSASIFSAVHFAADPWLIAYYFLFGVGLSILAQLTGGLESGIAIHTANNIFLLAVSAFTGSMDAGFDRSAGVGSPVLLLPIVMLAIVIAILAAVARRKRLALVTPEPPLG</sequence>
<proteinExistence type="predicted"/>
<feature type="transmembrane region" description="Helical" evidence="1">
    <location>
        <begin position="221"/>
        <end position="241"/>
    </location>
</feature>
<dbReference type="AlphaFoldDB" id="A0A5C8I2R4"/>
<gene>
    <name evidence="3" type="ORF">FVP77_08170</name>
</gene>
<reference evidence="3 4" key="1">
    <citation type="submission" date="2019-08" db="EMBL/GenBank/DDBJ databases">
        <authorList>
            <person name="Dong K."/>
        </authorList>
    </citation>
    <scope>NUCLEOTIDE SEQUENCE [LARGE SCALE GENOMIC DNA]</scope>
    <source>
        <strain evidence="3 4">JCM14558</strain>
    </source>
</reference>
<feature type="domain" description="CAAX prenyl protease 2/Lysostaphin resistance protein A-like" evidence="2">
    <location>
        <begin position="186"/>
        <end position="280"/>
    </location>
</feature>
<feature type="transmembrane region" description="Helical" evidence="1">
    <location>
        <begin position="62"/>
        <end position="86"/>
    </location>
</feature>
<comment type="caution">
    <text evidence="3">The sequence shown here is derived from an EMBL/GenBank/DDBJ whole genome shotgun (WGS) entry which is preliminary data.</text>
</comment>
<feature type="transmembrane region" description="Helical" evidence="1">
    <location>
        <begin position="183"/>
        <end position="200"/>
    </location>
</feature>
<protein>
    <submittedName>
        <fullName evidence="3">CPBP family intramembrane metalloprotease</fullName>
    </submittedName>
</protein>
<keyword evidence="1" id="KW-1133">Transmembrane helix</keyword>
<dbReference type="InterPro" id="IPR003675">
    <property type="entry name" value="Rce1/LyrA-like_dom"/>
</dbReference>
<feature type="transmembrane region" description="Helical" evidence="1">
    <location>
        <begin position="301"/>
        <end position="324"/>
    </location>
</feature>
<dbReference type="Pfam" id="PF02517">
    <property type="entry name" value="Rce1-like"/>
    <property type="match status" value="1"/>
</dbReference>
<dbReference type="GO" id="GO:0008237">
    <property type="term" value="F:metallopeptidase activity"/>
    <property type="evidence" value="ECO:0007669"/>
    <property type="project" value="UniProtKB-KW"/>
</dbReference>
<keyword evidence="3" id="KW-0378">Hydrolase</keyword>
<feature type="transmembrane region" description="Helical" evidence="1">
    <location>
        <begin position="279"/>
        <end position="295"/>
    </location>
</feature>
<keyword evidence="3" id="KW-0482">Metalloprotease</keyword>
<dbReference type="RefSeq" id="WP_147894026.1">
    <property type="nucleotide sequence ID" value="NZ_BAAANR010000001.1"/>
</dbReference>
<evidence type="ECO:0000256" key="1">
    <source>
        <dbReference type="SAM" id="Phobius"/>
    </source>
</evidence>
<dbReference type="GO" id="GO:0004175">
    <property type="term" value="F:endopeptidase activity"/>
    <property type="evidence" value="ECO:0007669"/>
    <property type="project" value="UniProtKB-ARBA"/>
</dbReference>
<dbReference type="GO" id="GO:0080120">
    <property type="term" value="P:CAAX-box protein maturation"/>
    <property type="evidence" value="ECO:0007669"/>
    <property type="project" value="UniProtKB-ARBA"/>
</dbReference>
<feature type="transmembrane region" description="Helical" evidence="1">
    <location>
        <begin position="247"/>
        <end position="267"/>
    </location>
</feature>
<keyword evidence="4" id="KW-1185">Reference proteome</keyword>
<feature type="transmembrane region" description="Helical" evidence="1">
    <location>
        <begin position="98"/>
        <end position="127"/>
    </location>
</feature>
<organism evidence="3 4">
    <name type="scientific">Microbacterium hatanonis</name>
    <dbReference type="NCBI Taxonomy" id="404366"/>
    <lineage>
        <taxon>Bacteria</taxon>
        <taxon>Bacillati</taxon>
        <taxon>Actinomycetota</taxon>
        <taxon>Actinomycetes</taxon>
        <taxon>Micrococcales</taxon>
        <taxon>Microbacteriaceae</taxon>
        <taxon>Microbacterium</taxon>
    </lineage>
</organism>
<keyword evidence="1" id="KW-0472">Membrane</keyword>
<dbReference type="GO" id="GO:0006508">
    <property type="term" value="P:proteolysis"/>
    <property type="evidence" value="ECO:0007669"/>
    <property type="project" value="UniProtKB-KW"/>
</dbReference>
<keyword evidence="1" id="KW-0812">Transmembrane</keyword>
<evidence type="ECO:0000259" key="2">
    <source>
        <dbReference type="Pfam" id="PF02517"/>
    </source>
</evidence>